<dbReference type="InterPro" id="IPR029439">
    <property type="entry name" value="Wzt_C"/>
</dbReference>
<evidence type="ECO:0000259" key="6">
    <source>
        <dbReference type="PROSITE" id="PS50893"/>
    </source>
</evidence>
<dbReference type="InterPro" id="IPR050683">
    <property type="entry name" value="Bact_Polysacc_Export_ATP-bd"/>
</dbReference>
<dbReference type="PANTHER" id="PTHR46743">
    <property type="entry name" value="TEICHOIC ACIDS EXPORT ATP-BINDING PROTEIN TAGH"/>
    <property type="match status" value="1"/>
</dbReference>
<dbReference type="InterPro" id="IPR003593">
    <property type="entry name" value="AAA+_ATPase"/>
</dbReference>
<reference evidence="7 8" key="1">
    <citation type="submission" date="2019-09" db="EMBL/GenBank/DDBJ databases">
        <title>Phylogeny of genus Pseudoclavibacter and closely related genus.</title>
        <authorList>
            <person name="Li Y."/>
        </authorList>
    </citation>
    <scope>NUCLEOTIDE SEQUENCE [LARGE SCALE GENOMIC DNA]</scope>
    <source>
        <strain evidence="7 8">DSM 23821</strain>
    </source>
</reference>
<sequence>MSQPAISIDGISKTFRVYRDRNQSLKATILSGSRAKYEEFWALRDVTFDIPEGKTFGLLGNNGSGKSTLLKCIARILEPNAGRITRRGRMAAMLEVGSGFHPELSGRENVYLNGAILGMSKAEIDRKFDAIVDFSGVGHFIDQPVKNYSSGMYVRLGFSVAIHVEPDILLVDEVLAVGDMQFQEKCMEKFAEFKHQGRTVVVVSHGLEQMRTFCDEAAWLSHGELQAVGPATEIVDGYSNTEHGAEADDAGGTRFGSGEARITKIELLHPERGDTRLFKTGEPATIRLHYRADERIERPVFGASIDAVGGPFLWGHTGRDSGYVPESIEPGVGQIDIRIPAITFRPVSATLSASIQDWDSIKNIDVWQRAVTFRVGPGTPFESGGYVTLGSRFGGLEPSRPMLSTNDYVPRSDETDEDAAARAAAAGAGHAEPEPVVVPGDDA</sequence>
<dbReference type="RefSeq" id="WP_158039978.1">
    <property type="nucleotide sequence ID" value="NZ_JACCFV010000001.1"/>
</dbReference>
<dbReference type="CDD" id="cd03220">
    <property type="entry name" value="ABC_KpsT_Wzt"/>
    <property type="match status" value="1"/>
</dbReference>
<accession>A0A7J5BYU8</accession>
<keyword evidence="4 7" id="KW-0067">ATP-binding</keyword>
<dbReference type="GO" id="GO:0005524">
    <property type="term" value="F:ATP binding"/>
    <property type="evidence" value="ECO:0007669"/>
    <property type="project" value="UniProtKB-KW"/>
</dbReference>
<dbReference type="Pfam" id="PF00005">
    <property type="entry name" value="ABC_tran"/>
    <property type="match status" value="1"/>
</dbReference>
<dbReference type="SUPFAM" id="SSF52540">
    <property type="entry name" value="P-loop containing nucleoside triphosphate hydrolases"/>
    <property type="match status" value="1"/>
</dbReference>
<name>A0A7J5BYU8_9MICO</name>
<dbReference type="Gene3D" id="3.40.50.300">
    <property type="entry name" value="P-loop containing nucleotide triphosphate hydrolases"/>
    <property type="match status" value="1"/>
</dbReference>
<evidence type="ECO:0000256" key="1">
    <source>
        <dbReference type="ARBA" id="ARBA00005417"/>
    </source>
</evidence>
<comment type="caution">
    <text evidence="7">The sequence shown here is derived from an EMBL/GenBank/DDBJ whole genome shotgun (WGS) entry which is preliminary data.</text>
</comment>
<dbReference type="PANTHER" id="PTHR46743:SF2">
    <property type="entry name" value="TEICHOIC ACIDS EXPORT ATP-BINDING PROTEIN TAGH"/>
    <property type="match status" value="1"/>
</dbReference>
<dbReference type="OrthoDB" id="9778870at2"/>
<evidence type="ECO:0000313" key="7">
    <source>
        <dbReference type="EMBL" id="KAB1659478.1"/>
    </source>
</evidence>
<evidence type="ECO:0000313" key="8">
    <source>
        <dbReference type="Proteomes" id="UP000467240"/>
    </source>
</evidence>
<evidence type="ECO:0000256" key="2">
    <source>
        <dbReference type="ARBA" id="ARBA00022448"/>
    </source>
</evidence>
<dbReference type="Gene3D" id="2.70.50.60">
    <property type="entry name" value="abc- transporter (atp binding component) like domain"/>
    <property type="match status" value="1"/>
</dbReference>
<dbReference type="GO" id="GO:0016020">
    <property type="term" value="C:membrane"/>
    <property type="evidence" value="ECO:0007669"/>
    <property type="project" value="InterPro"/>
</dbReference>
<keyword evidence="2" id="KW-0813">Transport</keyword>
<dbReference type="PROSITE" id="PS50893">
    <property type="entry name" value="ABC_TRANSPORTER_2"/>
    <property type="match status" value="1"/>
</dbReference>
<comment type="similarity">
    <text evidence="1">Belongs to the ABC transporter superfamily.</text>
</comment>
<dbReference type="EMBL" id="WBJZ01000006">
    <property type="protein sequence ID" value="KAB1659478.1"/>
    <property type="molecule type" value="Genomic_DNA"/>
</dbReference>
<evidence type="ECO:0000256" key="4">
    <source>
        <dbReference type="ARBA" id="ARBA00022840"/>
    </source>
</evidence>
<dbReference type="CDD" id="cd10147">
    <property type="entry name" value="Wzt_C-like"/>
    <property type="match status" value="1"/>
</dbReference>
<dbReference type="InterPro" id="IPR027417">
    <property type="entry name" value="P-loop_NTPase"/>
</dbReference>
<gene>
    <name evidence="7" type="ORF">F8O01_06005</name>
</gene>
<feature type="region of interest" description="Disordered" evidence="5">
    <location>
        <begin position="398"/>
        <end position="443"/>
    </location>
</feature>
<dbReference type="InterPro" id="IPR003439">
    <property type="entry name" value="ABC_transporter-like_ATP-bd"/>
</dbReference>
<protein>
    <submittedName>
        <fullName evidence="7">ABC transporter ATP-binding protein</fullName>
    </submittedName>
</protein>
<evidence type="ECO:0000256" key="3">
    <source>
        <dbReference type="ARBA" id="ARBA00022741"/>
    </source>
</evidence>
<keyword evidence="3" id="KW-0547">Nucleotide-binding</keyword>
<dbReference type="InterPro" id="IPR015860">
    <property type="entry name" value="ABC_transpr_TagH-like"/>
</dbReference>
<dbReference type="AlphaFoldDB" id="A0A7J5BYU8"/>
<dbReference type="SMART" id="SM00382">
    <property type="entry name" value="AAA"/>
    <property type="match status" value="1"/>
</dbReference>
<feature type="domain" description="ABC transporter" evidence="6">
    <location>
        <begin position="25"/>
        <end position="247"/>
    </location>
</feature>
<organism evidence="7 8">
    <name type="scientific">Pseudoclavibacter chungangensis</name>
    <dbReference type="NCBI Taxonomy" id="587635"/>
    <lineage>
        <taxon>Bacteria</taxon>
        <taxon>Bacillati</taxon>
        <taxon>Actinomycetota</taxon>
        <taxon>Actinomycetes</taxon>
        <taxon>Micrococcales</taxon>
        <taxon>Microbacteriaceae</taxon>
        <taxon>Pseudoclavibacter</taxon>
    </lineage>
</organism>
<dbReference type="GO" id="GO:0016887">
    <property type="term" value="F:ATP hydrolysis activity"/>
    <property type="evidence" value="ECO:0007669"/>
    <property type="project" value="InterPro"/>
</dbReference>
<evidence type="ECO:0000256" key="5">
    <source>
        <dbReference type="SAM" id="MobiDB-lite"/>
    </source>
</evidence>
<dbReference type="GO" id="GO:0140359">
    <property type="term" value="F:ABC-type transporter activity"/>
    <property type="evidence" value="ECO:0007669"/>
    <property type="project" value="InterPro"/>
</dbReference>
<dbReference type="Pfam" id="PF14524">
    <property type="entry name" value="Wzt_C"/>
    <property type="match status" value="1"/>
</dbReference>
<proteinExistence type="inferred from homology"/>
<dbReference type="Proteomes" id="UP000467240">
    <property type="component" value="Unassembled WGS sequence"/>
</dbReference>
<keyword evidence="8" id="KW-1185">Reference proteome</keyword>
<feature type="compositionally biased region" description="Low complexity" evidence="5">
    <location>
        <begin position="421"/>
        <end position="430"/>
    </location>
</feature>